<dbReference type="RefSeq" id="WP_091299153.1">
    <property type="nucleotide sequence ID" value="NZ_FMDN01000014.1"/>
</dbReference>
<evidence type="ECO:0000313" key="14">
    <source>
        <dbReference type="EMBL" id="SCG60144.1"/>
    </source>
</evidence>
<evidence type="ECO:0000256" key="7">
    <source>
        <dbReference type="ARBA" id="ARBA00022777"/>
    </source>
</evidence>
<dbReference type="SUPFAM" id="SSF47384">
    <property type="entry name" value="Homodimeric domain of signal transducing histidine kinase"/>
    <property type="match status" value="1"/>
</dbReference>
<protein>
    <recommendedName>
        <fullName evidence="3">histidine kinase</fullName>
        <ecNumber evidence="3">2.7.13.3</ecNumber>
    </recommendedName>
</protein>
<dbReference type="CDD" id="cd00082">
    <property type="entry name" value="HisKA"/>
    <property type="match status" value="1"/>
</dbReference>
<sequence>MNLRRVNLAVRLFTAQVLVLAVGGLTLGLVAVAVGPRIFHDHLGQVGGEVSAEATRHVEQAYASANALALGVGLLAALVAALAASAYATRRIARPLAHFAHASANLADGRYEVRMADPGLGDELKTLAVSFNTLAERLETVEATRRRLLADLGHELRTPLATIEAYLEAAEDGVAVDDEDLQSVLRVQTARLHRLADDIAAVSRAETHQLDLHPVRTAPADLVRDAVAAARPRYAGKGVTLRSDLRPSPQVDVDPQRMGQVLGNLLDNALRHTPAGGTVTVHVTGGARGVELAVADTGPGIPAQHLPHVFERFYRVDTARDRGNGGSGIGLAIVRAVVSAHGGRVRAENVPGGGAMVTVVLPAAGQAQV</sequence>
<keyword evidence="10 11" id="KW-0472">Membrane</keyword>
<dbReference type="Gene3D" id="6.10.340.10">
    <property type="match status" value="1"/>
</dbReference>
<dbReference type="GO" id="GO:0000155">
    <property type="term" value="F:phosphorelay sensor kinase activity"/>
    <property type="evidence" value="ECO:0007669"/>
    <property type="project" value="InterPro"/>
</dbReference>
<dbReference type="Pfam" id="PF00672">
    <property type="entry name" value="HAMP"/>
    <property type="match status" value="1"/>
</dbReference>
<dbReference type="InterPro" id="IPR036097">
    <property type="entry name" value="HisK_dim/P_sf"/>
</dbReference>
<evidence type="ECO:0000313" key="15">
    <source>
        <dbReference type="Proteomes" id="UP000199408"/>
    </source>
</evidence>
<evidence type="ECO:0000256" key="11">
    <source>
        <dbReference type="SAM" id="Phobius"/>
    </source>
</evidence>
<dbReference type="InterPro" id="IPR003594">
    <property type="entry name" value="HATPase_dom"/>
</dbReference>
<dbReference type="InterPro" id="IPR004358">
    <property type="entry name" value="Sig_transdc_His_kin-like_C"/>
</dbReference>
<evidence type="ECO:0000256" key="8">
    <source>
        <dbReference type="ARBA" id="ARBA00022989"/>
    </source>
</evidence>
<feature type="domain" description="Histidine kinase" evidence="12">
    <location>
        <begin position="151"/>
        <end position="365"/>
    </location>
</feature>
<dbReference type="SMART" id="SM00304">
    <property type="entry name" value="HAMP"/>
    <property type="match status" value="1"/>
</dbReference>
<dbReference type="CDD" id="cd06225">
    <property type="entry name" value="HAMP"/>
    <property type="match status" value="1"/>
</dbReference>
<comment type="catalytic activity">
    <reaction evidence="1">
        <text>ATP + protein L-histidine = ADP + protein N-phospho-L-histidine.</text>
        <dbReference type="EC" id="2.7.13.3"/>
    </reaction>
</comment>
<dbReference type="SMART" id="SM00387">
    <property type="entry name" value="HATPase_c"/>
    <property type="match status" value="1"/>
</dbReference>
<organism evidence="14 15">
    <name type="scientific">Micromonospora halophytica</name>
    <dbReference type="NCBI Taxonomy" id="47864"/>
    <lineage>
        <taxon>Bacteria</taxon>
        <taxon>Bacillati</taxon>
        <taxon>Actinomycetota</taxon>
        <taxon>Actinomycetes</taxon>
        <taxon>Micromonosporales</taxon>
        <taxon>Micromonosporaceae</taxon>
        <taxon>Micromonospora</taxon>
    </lineage>
</organism>
<dbReference type="STRING" id="47864.GA0070560_114112"/>
<dbReference type="Pfam" id="PF02518">
    <property type="entry name" value="HATPase_c"/>
    <property type="match status" value="1"/>
</dbReference>
<dbReference type="PROSITE" id="PS50109">
    <property type="entry name" value="HIS_KIN"/>
    <property type="match status" value="1"/>
</dbReference>
<dbReference type="InterPro" id="IPR036890">
    <property type="entry name" value="HATPase_C_sf"/>
</dbReference>
<dbReference type="PANTHER" id="PTHR45436:SF5">
    <property type="entry name" value="SENSOR HISTIDINE KINASE TRCS"/>
    <property type="match status" value="1"/>
</dbReference>
<evidence type="ECO:0000256" key="6">
    <source>
        <dbReference type="ARBA" id="ARBA00022692"/>
    </source>
</evidence>
<keyword evidence="4" id="KW-0597">Phosphoprotein</keyword>
<dbReference type="EMBL" id="FMDN01000014">
    <property type="protein sequence ID" value="SCG60144.1"/>
    <property type="molecule type" value="Genomic_DNA"/>
</dbReference>
<dbReference type="AlphaFoldDB" id="A0A1C5IP94"/>
<dbReference type="PROSITE" id="PS50885">
    <property type="entry name" value="HAMP"/>
    <property type="match status" value="1"/>
</dbReference>
<dbReference type="InterPro" id="IPR003660">
    <property type="entry name" value="HAMP_dom"/>
</dbReference>
<dbReference type="InterPro" id="IPR050428">
    <property type="entry name" value="TCS_sensor_his_kinase"/>
</dbReference>
<dbReference type="Proteomes" id="UP000199408">
    <property type="component" value="Unassembled WGS sequence"/>
</dbReference>
<dbReference type="Gene3D" id="1.10.287.130">
    <property type="match status" value="1"/>
</dbReference>
<dbReference type="SMART" id="SM00388">
    <property type="entry name" value="HisKA"/>
    <property type="match status" value="1"/>
</dbReference>
<keyword evidence="8 11" id="KW-1133">Transmembrane helix</keyword>
<feature type="transmembrane region" description="Helical" evidence="11">
    <location>
        <begin position="67"/>
        <end position="88"/>
    </location>
</feature>
<proteinExistence type="predicted"/>
<evidence type="ECO:0000256" key="5">
    <source>
        <dbReference type="ARBA" id="ARBA00022679"/>
    </source>
</evidence>
<dbReference type="SUPFAM" id="SSF158472">
    <property type="entry name" value="HAMP domain-like"/>
    <property type="match status" value="1"/>
</dbReference>
<dbReference type="SUPFAM" id="SSF55874">
    <property type="entry name" value="ATPase domain of HSP90 chaperone/DNA topoisomerase II/histidine kinase"/>
    <property type="match status" value="1"/>
</dbReference>
<keyword evidence="9" id="KW-0902">Two-component regulatory system</keyword>
<evidence type="ECO:0000259" key="13">
    <source>
        <dbReference type="PROSITE" id="PS50885"/>
    </source>
</evidence>
<gene>
    <name evidence="14" type="ORF">GA0070560_114112</name>
</gene>
<name>A0A1C5IP94_9ACTN</name>
<dbReference type="Gene3D" id="3.30.565.10">
    <property type="entry name" value="Histidine kinase-like ATPase, C-terminal domain"/>
    <property type="match status" value="1"/>
</dbReference>
<keyword evidence="7 14" id="KW-0418">Kinase</keyword>
<evidence type="ECO:0000256" key="1">
    <source>
        <dbReference type="ARBA" id="ARBA00000085"/>
    </source>
</evidence>
<dbReference type="InterPro" id="IPR003661">
    <property type="entry name" value="HisK_dim/P_dom"/>
</dbReference>
<dbReference type="OrthoDB" id="9786919at2"/>
<feature type="transmembrane region" description="Helical" evidence="11">
    <location>
        <begin position="12"/>
        <end position="34"/>
    </location>
</feature>
<keyword evidence="6 11" id="KW-0812">Transmembrane</keyword>
<dbReference type="GO" id="GO:0005886">
    <property type="term" value="C:plasma membrane"/>
    <property type="evidence" value="ECO:0007669"/>
    <property type="project" value="UniProtKB-SubCell"/>
</dbReference>
<evidence type="ECO:0000256" key="4">
    <source>
        <dbReference type="ARBA" id="ARBA00022553"/>
    </source>
</evidence>
<evidence type="ECO:0000256" key="3">
    <source>
        <dbReference type="ARBA" id="ARBA00012438"/>
    </source>
</evidence>
<evidence type="ECO:0000256" key="9">
    <source>
        <dbReference type="ARBA" id="ARBA00023012"/>
    </source>
</evidence>
<dbReference type="FunFam" id="3.30.565.10:FF:000006">
    <property type="entry name" value="Sensor histidine kinase WalK"/>
    <property type="match status" value="1"/>
</dbReference>
<keyword evidence="15" id="KW-1185">Reference proteome</keyword>
<comment type="subcellular location">
    <subcellularLocation>
        <location evidence="2">Cell membrane</location>
    </subcellularLocation>
</comment>
<dbReference type="PRINTS" id="PR00344">
    <property type="entry name" value="BCTRLSENSOR"/>
</dbReference>
<dbReference type="EC" id="2.7.13.3" evidence="3"/>
<accession>A0A1C5IP94</accession>
<dbReference type="CDD" id="cd00075">
    <property type="entry name" value="HATPase"/>
    <property type="match status" value="1"/>
</dbReference>
<dbReference type="PANTHER" id="PTHR45436">
    <property type="entry name" value="SENSOR HISTIDINE KINASE YKOH"/>
    <property type="match status" value="1"/>
</dbReference>
<dbReference type="InterPro" id="IPR005467">
    <property type="entry name" value="His_kinase_dom"/>
</dbReference>
<reference evidence="15" key="1">
    <citation type="submission" date="2016-06" db="EMBL/GenBank/DDBJ databases">
        <authorList>
            <person name="Varghese N."/>
        </authorList>
    </citation>
    <scope>NUCLEOTIDE SEQUENCE [LARGE SCALE GENOMIC DNA]</scope>
    <source>
        <strain evidence="15">DSM 43171</strain>
    </source>
</reference>
<dbReference type="Pfam" id="PF00512">
    <property type="entry name" value="HisKA"/>
    <property type="match status" value="1"/>
</dbReference>
<feature type="domain" description="HAMP" evidence="13">
    <location>
        <begin position="90"/>
        <end position="143"/>
    </location>
</feature>
<evidence type="ECO:0000259" key="12">
    <source>
        <dbReference type="PROSITE" id="PS50109"/>
    </source>
</evidence>
<evidence type="ECO:0000256" key="10">
    <source>
        <dbReference type="ARBA" id="ARBA00023136"/>
    </source>
</evidence>
<evidence type="ECO:0000256" key="2">
    <source>
        <dbReference type="ARBA" id="ARBA00004236"/>
    </source>
</evidence>
<keyword evidence="5" id="KW-0808">Transferase</keyword>